<organism evidence="3 4">
    <name type="scientific">Nocardia higoensis</name>
    <dbReference type="NCBI Taxonomy" id="228599"/>
    <lineage>
        <taxon>Bacteria</taxon>
        <taxon>Bacillati</taxon>
        <taxon>Actinomycetota</taxon>
        <taxon>Actinomycetes</taxon>
        <taxon>Mycobacteriales</taxon>
        <taxon>Nocardiaceae</taxon>
        <taxon>Nocardia</taxon>
    </lineage>
</organism>
<keyword evidence="4" id="KW-1185">Reference proteome</keyword>
<evidence type="ECO:0000313" key="4">
    <source>
        <dbReference type="Proteomes" id="UP000707731"/>
    </source>
</evidence>
<dbReference type="InterPro" id="IPR007410">
    <property type="entry name" value="LpqE-like"/>
</dbReference>
<dbReference type="Pfam" id="PF04314">
    <property type="entry name" value="PCuAC"/>
    <property type="match status" value="1"/>
</dbReference>
<dbReference type="EMBL" id="JADLQN010000002">
    <property type="protein sequence ID" value="MBF6355788.1"/>
    <property type="molecule type" value="Genomic_DNA"/>
</dbReference>
<protein>
    <recommendedName>
        <fullName evidence="5">Lipoprotein LpqE</fullName>
    </recommendedName>
</protein>
<feature type="region of interest" description="Disordered" evidence="1">
    <location>
        <begin position="108"/>
        <end position="142"/>
    </location>
</feature>
<name>A0ABS0DD45_9NOCA</name>
<keyword evidence="2" id="KW-0732">Signal</keyword>
<proteinExistence type="predicted"/>
<accession>A0ABS0DD45</accession>
<dbReference type="Gene3D" id="2.60.40.1890">
    <property type="entry name" value="PCu(A)C copper chaperone"/>
    <property type="match status" value="1"/>
</dbReference>
<evidence type="ECO:0000256" key="2">
    <source>
        <dbReference type="SAM" id="SignalP"/>
    </source>
</evidence>
<reference evidence="3 4" key="1">
    <citation type="submission" date="2020-10" db="EMBL/GenBank/DDBJ databases">
        <title>Identification of Nocardia species via Next-generation sequencing and recognition of intraspecies genetic diversity.</title>
        <authorList>
            <person name="Li P."/>
            <person name="Li P."/>
            <person name="Lu B."/>
        </authorList>
    </citation>
    <scope>NUCLEOTIDE SEQUENCE [LARGE SCALE GENOMIC DNA]</scope>
    <source>
        <strain evidence="3 4">BJ06-0143</strain>
    </source>
</reference>
<gene>
    <name evidence="3" type="ORF">IU449_14735</name>
</gene>
<dbReference type="InterPro" id="IPR036182">
    <property type="entry name" value="PCuAC_sf"/>
</dbReference>
<evidence type="ECO:0008006" key="5">
    <source>
        <dbReference type="Google" id="ProtNLM"/>
    </source>
</evidence>
<dbReference type="Proteomes" id="UP000707731">
    <property type="component" value="Unassembled WGS sequence"/>
</dbReference>
<evidence type="ECO:0000313" key="3">
    <source>
        <dbReference type="EMBL" id="MBF6355788.1"/>
    </source>
</evidence>
<sequence>MVTVAAFAAGAALALSGCSAGQISQTANQSAAVNGNHADVEDISLRNVHIVYPGEGYTNVAGGKALLALSIVNNSGETPDELTSVTTDLGKVTITPAGGEKTLKIGPQEIVTSGPAGSTTAAGDHGGQASPAEQGSAGQDAAEPAKIEITGLTQDIVPGLTYTVSFNFKENGTVQVDVPVDAGVDTERQQSPLSGPAPEGASGH</sequence>
<feature type="signal peptide" evidence="2">
    <location>
        <begin position="1"/>
        <end position="20"/>
    </location>
</feature>
<evidence type="ECO:0000256" key="1">
    <source>
        <dbReference type="SAM" id="MobiDB-lite"/>
    </source>
</evidence>
<feature type="chain" id="PRO_5045127472" description="Lipoprotein LpqE" evidence="2">
    <location>
        <begin position="21"/>
        <end position="204"/>
    </location>
</feature>
<comment type="caution">
    <text evidence="3">The sequence shown here is derived from an EMBL/GenBank/DDBJ whole genome shotgun (WGS) entry which is preliminary data.</text>
</comment>